<dbReference type="GO" id="GO:0000150">
    <property type="term" value="F:DNA strand exchange activity"/>
    <property type="evidence" value="ECO:0007669"/>
    <property type="project" value="InterPro"/>
</dbReference>
<evidence type="ECO:0000313" key="4">
    <source>
        <dbReference type="Proteomes" id="UP000278962"/>
    </source>
</evidence>
<dbReference type="Gene3D" id="3.40.50.1390">
    <property type="entry name" value="Resolvase, N-terminal catalytic domain"/>
    <property type="match status" value="1"/>
</dbReference>
<dbReference type="InterPro" id="IPR006119">
    <property type="entry name" value="Resolv_N"/>
</dbReference>
<gene>
    <name evidence="3" type="ORF">C8N24_0395</name>
</gene>
<evidence type="ECO:0000313" key="3">
    <source>
        <dbReference type="EMBL" id="RKQ90583.1"/>
    </source>
</evidence>
<proteinExistence type="predicted"/>
<accession>A0A660L9S1</accession>
<reference evidence="3 4" key="1">
    <citation type="submission" date="2018-10" db="EMBL/GenBank/DDBJ databases">
        <title>Genomic Encyclopedia of Archaeal and Bacterial Type Strains, Phase II (KMG-II): from individual species to whole genera.</title>
        <authorList>
            <person name="Goeker M."/>
        </authorList>
    </citation>
    <scope>NUCLEOTIDE SEQUENCE [LARGE SCALE GENOMIC DNA]</scope>
    <source>
        <strain evidence="3 4">DSM 14954</strain>
    </source>
</reference>
<sequence length="204" mass="22799">MIEASTARWERPRALGYVCATAADEMEFTRERVEIRRCCDERGLELVRVVGDVDPEGRDQRPSLVWALEQLAEHRAEVLVLARLHDLSANAANLRPLLTWFNDERRRLIALDLALDTATESGKLIALANARVHDRGRTSVADIPELQERIARMRERGMTLQAIADALNAQGVPTLRGGALWRPSSVQRATGYRRPSTGRGVQLG</sequence>
<dbReference type="GO" id="GO:0003677">
    <property type="term" value="F:DNA binding"/>
    <property type="evidence" value="ECO:0007669"/>
    <property type="project" value="InterPro"/>
</dbReference>
<dbReference type="Pfam" id="PF07508">
    <property type="entry name" value="Recombinase"/>
    <property type="match status" value="1"/>
</dbReference>
<name>A0A660L9S1_9ACTN</name>
<evidence type="ECO:0000259" key="1">
    <source>
        <dbReference type="Pfam" id="PF00239"/>
    </source>
</evidence>
<dbReference type="InterPro" id="IPR036162">
    <property type="entry name" value="Resolvase-like_N_sf"/>
</dbReference>
<dbReference type="RefSeq" id="WP_121247440.1">
    <property type="nucleotide sequence ID" value="NZ_RBIL01000001.1"/>
</dbReference>
<dbReference type="AlphaFoldDB" id="A0A660L9S1"/>
<dbReference type="InterPro" id="IPR011109">
    <property type="entry name" value="DNA_bind_recombinase_dom"/>
</dbReference>
<feature type="domain" description="Recombinase" evidence="2">
    <location>
        <begin position="148"/>
        <end position="188"/>
    </location>
</feature>
<dbReference type="EMBL" id="RBIL01000001">
    <property type="protein sequence ID" value="RKQ90583.1"/>
    <property type="molecule type" value="Genomic_DNA"/>
</dbReference>
<comment type="caution">
    <text evidence="3">The sequence shown here is derived from an EMBL/GenBank/DDBJ whole genome shotgun (WGS) entry which is preliminary data.</text>
</comment>
<dbReference type="Proteomes" id="UP000278962">
    <property type="component" value="Unassembled WGS sequence"/>
</dbReference>
<dbReference type="Pfam" id="PF00239">
    <property type="entry name" value="Resolvase"/>
    <property type="match status" value="1"/>
</dbReference>
<dbReference type="OrthoDB" id="3405463at2"/>
<keyword evidence="4" id="KW-1185">Reference proteome</keyword>
<evidence type="ECO:0000259" key="2">
    <source>
        <dbReference type="Pfam" id="PF07508"/>
    </source>
</evidence>
<dbReference type="SUPFAM" id="SSF53041">
    <property type="entry name" value="Resolvase-like"/>
    <property type="match status" value="1"/>
</dbReference>
<organism evidence="3 4">
    <name type="scientific">Solirubrobacter pauli</name>
    <dbReference type="NCBI Taxonomy" id="166793"/>
    <lineage>
        <taxon>Bacteria</taxon>
        <taxon>Bacillati</taxon>
        <taxon>Actinomycetota</taxon>
        <taxon>Thermoleophilia</taxon>
        <taxon>Solirubrobacterales</taxon>
        <taxon>Solirubrobacteraceae</taxon>
        <taxon>Solirubrobacter</taxon>
    </lineage>
</organism>
<feature type="domain" description="Resolvase/invertase-type recombinase catalytic" evidence="1">
    <location>
        <begin position="21"/>
        <end position="126"/>
    </location>
</feature>
<protein>
    <submittedName>
        <fullName evidence="3">Recombinase</fullName>
    </submittedName>
</protein>